<evidence type="ECO:0000313" key="2">
    <source>
        <dbReference type="EMBL" id="BBZ30653.1"/>
    </source>
</evidence>
<keyword evidence="1" id="KW-1133">Transmembrane helix</keyword>
<evidence type="ECO:0000256" key="1">
    <source>
        <dbReference type="SAM" id="Phobius"/>
    </source>
</evidence>
<reference evidence="2 3" key="1">
    <citation type="journal article" date="2019" name="Emerg. Microbes Infect.">
        <title>Comprehensive subspecies identification of 175 nontuberculous mycobacteria species based on 7547 genomic profiles.</title>
        <authorList>
            <person name="Matsumoto Y."/>
            <person name="Kinjo T."/>
            <person name="Motooka D."/>
            <person name="Nabeya D."/>
            <person name="Jung N."/>
            <person name="Uechi K."/>
            <person name="Horii T."/>
            <person name="Iida T."/>
            <person name="Fujita J."/>
            <person name="Nakamura S."/>
        </authorList>
    </citation>
    <scope>NUCLEOTIDE SEQUENCE [LARGE SCALE GENOMIC DNA]</scope>
    <source>
        <strain evidence="2 3">JCM 13574</strain>
    </source>
</reference>
<accession>A0A7I7XNJ8</accession>
<sequence>MTAAALLLAVAVLVAPGVPRHRIPTRRPGRPRSLRGAGACAVVGAAALAVLAPPPVTLAVGVVAVTVALRRRDGRTMARRTAEAVALQGALGVLVGELRVGVHPVLAFETAADETGGVAAESLRAVAARARLGGDVVAGLRAAATRSAVPGHWERLAACWSLAQTQGLAIVALVRAAERDIVERERFASQVTAGMAGARATTAILAGLPVLGVALGHLIGAQPLRFLLGDAVGRWLLLVGVTLACAGLWWSDRITGRILR</sequence>
<feature type="transmembrane region" description="Helical" evidence="1">
    <location>
        <begin position="200"/>
        <end position="220"/>
    </location>
</feature>
<proteinExistence type="predicted"/>
<feature type="transmembrane region" description="Helical" evidence="1">
    <location>
        <begin position="36"/>
        <end position="69"/>
    </location>
</feature>
<dbReference type="RefSeq" id="WP_163742142.1">
    <property type="nucleotide sequence ID" value="NZ_AP022610.1"/>
</dbReference>
<dbReference type="PANTHER" id="PTHR35007">
    <property type="entry name" value="INTEGRAL MEMBRANE PROTEIN-RELATED"/>
    <property type="match status" value="1"/>
</dbReference>
<evidence type="ECO:0000313" key="3">
    <source>
        <dbReference type="Proteomes" id="UP000466517"/>
    </source>
</evidence>
<name>A0A7I7XNJ8_9MYCO</name>
<organism evidence="2 3">
    <name type="scientific">Mycolicibacterium madagascariense</name>
    <dbReference type="NCBI Taxonomy" id="212765"/>
    <lineage>
        <taxon>Bacteria</taxon>
        <taxon>Bacillati</taxon>
        <taxon>Actinomycetota</taxon>
        <taxon>Actinomycetes</taxon>
        <taxon>Mycobacteriales</taxon>
        <taxon>Mycobacteriaceae</taxon>
        <taxon>Mycolicibacterium</taxon>
    </lineage>
</organism>
<dbReference type="PANTHER" id="PTHR35007:SF4">
    <property type="entry name" value="CONSERVED TRANSMEMBRANE PROTEIN-RELATED"/>
    <property type="match status" value="1"/>
</dbReference>
<gene>
    <name evidence="2" type="ORF">MMAD_49480</name>
</gene>
<keyword evidence="3" id="KW-1185">Reference proteome</keyword>
<dbReference type="EMBL" id="AP022610">
    <property type="protein sequence ID" value="BBZ30653.1"/>
    <property type="molecule type" value="Genomic_DNA"/>
</dbReference>
<dbReference type="GO" id="GO:0005886">
    <property type="term" value="C:plasma membrane"/>
    <property type="evidence" value="ECO:0007669"/>
    <property type="project" value="UniProtKB-SubCell"/>
</dbReference>
<protein>
    <recommendedName>
        <fullName evidence="4">Type II secretion system protein GspF domain-containing protein</fullName>
    </recommendedName>
</protein>
<dbReference type="KEGG" id="mmag:MMAD_49480"/>
<keyword evidence="1" id="KW-0472">Membrane</keyword>
<keyword evidence="1" id="KW-0812">Transmembrane</keyword>
<feature type="transmembrane region" description="Helical" evidence="1">
    <location>
        <begin position="232"/>
        <end position="250"/>
    </location>
</feature>
<dbReference type="Proteomes" id="UP000466517">
    <property type="component" value="Chromosome"/>
</dbReference>
<dbReference type="AlphaFoldDB" id="A0A7I7XNJ8"/>
<evidence type="ECO:0008006" key="4">
    <source>
        <dbReference type="Google" id="ProtNLM"/>
    </source>
</evidence>